<feature type="transmembrane region" description="Helical" evidence="2">
    <location>
        <begin position="325"/>
        <end position="350"/>
    </location>
</feature>
<accession>A0ABC8J768</accession>
<feature type="compositionally biased region" description="Pro residues" evidence="1">
    <location>
        <begin position="12"/>
        <end position="33"/>
    </location>
</feature>
<dbReference type="Proteomes" id="UP001642260">
    <property type="component" value="Unassembled WGS sequence"/>
</dbReference>
<organism evidence="3 4">
    <name type="scientific">Eruca vesicaria subsp. sativa</name>
    <name type="common">Garden rocket</name>
    <name type="synonym">Eruca sativa</name>
    <dbReference type="NCBI Taxonomy" id="29727"/>
    <lineage>
        <taxon>Eukaryota</taxon>
        <taxon>Viridiplantae</taxon>
        <taxon>Streptophyta</taxon>
        <taxon>Embryophyta</taxon>
        <taxon>Tracheophyta</taxon>
        <taxon>Spermatophyta</taxon>
        <taxon>Magnoliopsida</taxon>
        <taxon>eudicotyledons</taxon>
        <taxon>Gunneridae</taxon>
        <taxon>Pentapetalae</taxon>
        <taxon>rosids</taxon>
        <taxon>malvids</taxon>
        <taxon>Brassicales</taxon>
        <taxon>Brassicaceae</taxon>
        <taxon>Brassiceae</taxon>
        <taxon>Eruca</taxon>
    </lineage>
</organism>
<feature type="transmembrane region" description="Helical" evidence="2">
    <location>
        <begin position="143"/>
        <end position="163"/>
    </location>
</feature>
<evidence type="ECO:0000313" key="3">
    <source>
        <dbReference type="EMBL" id="CAH8315198.1"/>
    </source>
</evidence>
<feature type="transmembrane region" description="Helical" evidence="2">
    <location>
        <begin position="286"/>
        <end position="305"/>
    </location>
</feature>
<protein>
    <submittedName>
        <fullName evidence="3">Uncharacterized protein</fullName>
    </submittedName>
</protein>
<evidence type="ECO:0000313" key="4">
    <source>
        <dbReference type="Proteomes" id="UP001642260"/>
    </source>
</evidence>
<gene>
    <name evidence="3" type="ORF">ERUC_LOCUS7357</name>
</gene>
<sequence>MVPLMYLSPPSRLHPPSSPSQLRPPPDPPPPPCTLLHVPLEAPSPPEPPDPPDSSSNPVLLKLFDTSLAFSQTIFKSLDLESLLLNLDFGISVDVVSLGYVGDTSFASKRLLLAVCSLSLCRCVDSGSHNSFSGKIIYLQLQFIKLVKVFVAITGGSFPHSLLLNQGFSQKSLSLFFSNGLISLVWHIPFVCPFTVLYSSTFVVFKSFCVQLWQLNGLMFHISIHPVDRVLSDVYYYSGSLFMELVSLPISSTTLCGFGAGSLMLKIRDTSNTEVLIKGCLAMLKIVNCALAAVSISGSISLSVVSNSQGFVSLVSCMVVEFRGLLYIISCLSVVFAPIFMCCICFHVIVVSLAKMAMLSGSVNTFSILGE</sequence>
<keyword evidence="4" id="KW-1185">Reference proteome</keyword>
<keyword evidence="2" id="KW-0812">Transmembrane</keyword>
<feature type="transmembrane region" description="Helical" evidence="2">
    <location>
        <begin position="175"/>
        <end position="196"/>
    </location>
</feature>
<evidence type="ECO:0000256" key="2">
    <source>
        <dbReference type="SAM" id="Phobius"/>
    </source>
</evidence>
<feature type="transmembrane region" description="Helical" evidence="2">
    <location>
        <begin position="245"/>
        <end position="265"/>
    </location>
</feature>
<name>A0ABC8J768_ERUVS</name>
<feature type="region of interest" description="Disordered" evidence="1">
    <location>
        <begin position="1"/>
        <end position="56"/>
    </location>
</feature>
<evidence type="ECO:0000256" key="1">
    <source>
        <dbReference type="SAM" id="MobiDB-lite"/>
    </source>
</evidence>
<dbReference type="EMBL" id="CAKOAT010082599">
    <property type="protein sequence ID" value="CAH8315198.1"/>
    <property type="molecule type" value="Genomic_DNA"/>
</dbReference>
<proteinExistence type="predicted"/>
<reference evidence="3 4" key="1">
    <citation type="submission" date="2022-03" db="EMBL/GenBank/DDBJ databases">
        <authorList>
            <person name="Macdonald S."/>
            <person name="Ahmed S."/>
            <person name="Newling K."/>
        </authorList>
    </citation>
    <scope>NUCLEOTIDE SEQUENCE [LARGE SCALE GENOMIC DNA]</scope>
</reference>
<dbReference type="AlphaFoldDB" id="A0ABC8J768"/>
<keyword evidence="2" id="KW-1133">Transmembrane helix</keyword>
<keyword evidence="2" id="KW-0472">Membrane</keyword>
<feature type="compositionally biased region" description="Pro residues" evidence="1">
    <location>
        <begin position="42"/>
        <end position="52"/>
    </location>
</feature>
<comment type="caution">
    <text evidence="3">The sequence shown here is derived from an EMBL/GenBank/DDBJ whole genome shotgun (WGS) entry which is preliminary data.</text>
</comment>